<dbReference type="OrthoDB" id="2527272at2759"/>
<evidence type="ECO:0000313" key="3">
    <source>
        <dbReference type="Proteomes" id="UP000054477"/>
    </source>
</evidence>
<organism evidence="2 3">
    <name type="scientific">Laccaria amethystina LaAM-08-1</name>
    <dbReference type="NCBI Taxonomy" id="1095629"/>
    <lineage>
        <taxon>Eukaryota</taxon>
        <taxon>Fungi</taxon>
        <taxon>Dikarya</taxon>
        <taxon>Basidiomycota</taxon>
        <taxon>Agaricomycotina</taxon>
        <taxon>Agaricomycetes</taxon>
        <taxon>Agaricomycetidae</taxon>
        <taxon>Agaricales</taxon>
        <taxon>Agaricineae</taxon>
        <taxon>Hydnangiaceae</taxon>
        <taxon>Laccaria</taxon>
    </lineage>
</organism>
<keyword evidence="3" id="KW-1185">Reference proteome</keyword>
<reference evidence="2 3" key="1">
    <citation type="submission" date="2014-04" db="EMBL/GenBank/DDBJ databases">
        <authorList>
            <consortium name="DOE Joint Genome Institute"/>
            <person name="Kuo A."/>
            <person name="Kohler A."/>
            <person name="Nagy L.G."/>
            <person name="Floudas D."/>
            <person name="Copeland A."/>
            <person name="Barry K.W."/>
            <person name="Cichocki N."/>
            <person name="Veneault-Fourrey C."/>
            <person name="LaButti K."/>
            <person name="Lindquist E.A."/>
            <person name="Lipzen A."/>
            <person name="Lundell T."/>
            <person name="Morin E."/>
            <person name="Murat C."/>
            <person name="Sun H."/>
            <person name="Tunlid A."/>
            <person name="Henrissat B."/>
            <person name="Grigoriev I.V."/>
            <person name="Hibbett D.S."/>
            <person name="Martin F."/>
            <person name="Nordberg H.P."/>
            <person name="Cantor M.N."/>
            <person name="Hua S.X."/>
        </authorList>
    </citation>
    <scope>NUCLEOTIDE SEQUENCE [LARGE SCALE GENOMIC DNA]</scope>
    <source>
        <strain evidence="2 3">LaAM-08-1</strain>
    </source>
</reference>
<name>A0A0C9XCH8_9AGAR</name>
<dbReference type="EMBL" id="KN838817">
    <property type="protein sequence ID" value="KIJ93932.1"/>
    <property type="molecule type" value="Genomic_DNA"/>
</dbReference>
<accession>A0A0C9XCH8</accession>
<evidence type="ECO:0000313" key="2">
    <source>
        <dbReference type="EMBL" id="KIJ93932.1"/>
    </source>
</evidence>
<feature type="non-terminal residue" evidence="2">
    <location>
        <position position="1"/>
    </location>
</feature>
<sequence length="77" mass="8860">MLQRPGENVPWLPNPIEHGQHSHDGPPLAEWTVKKKFSPNHFYCFERLCAPYEKVIDLIGWANFAQSESPTNIIAFL</sequence>
<protein>
    <submittedName>
        <fullName evidence="2">Uncharacterized protein</fullName>
    </submittedName>
</protein>
<dbReference type="Proteomes" id="UP000054477">
    <property type="component" value="Unassembled WGS sequence"/>
</dbReference>
<evidence type="ECO:0000256" key="1">
    <source>
        <dbReference type="SAM" id="MobiDB-lite"/>
    </source>
</evidence>
<gene>
    <name evidence="2" type="ORF">K443DRAFT_29428</name>
</gene>
<dbReference type="HOGENOM" id="CLU_2644681_0_0_1"/>
<reference evidence="3" key="2">
    <citation type="submission" date="2015-01" db="EMBL/GenBank/DDBJ databases">
        <title>Evolutionary Origins and Diversification of the Mycorrhizal Mutualists.</title>
        <authorList>
            <consortium name="DOE Joint Genome Institute"/>
            <consortium name="Mycorrhizal Genomics Consortium"/>
            <person name="Kohler A."/>
            <person name="Kuo A."/>
            <person name="Nagy L.G."/>
            <person name="Floudas D."/>
            <person name="Copeland A."/>
            <person name="Barry K.W."/>
            <person name="Cichocki N."/>
            <person name="Veneault-Fourrey C."/>
            <person name="LaButti K."/>
            <person name="Lindquist E.A."/>
            <person name="Lipzen A."/>
            <person name="Lundell T."/>
            <person name="Morin E."/>
            <person name="Murat C."/>
            <person name="Riley R."/>
            <person name="Ohm R."/>
            <person name="Sun H."/>
            <person name="Tunlid A."/>
            <person name="Henrissat B."/>
            <person name="Grigoriev I.V."/>
            <person name="Hibbett D.S."/>
            <person name="Martin F."/>
        </authorList>
    </citation>
    <scope>NUCLEOTIDE SEQUENCE [LARGE SCALE GENOMIC DNA]</scope>
    <source>
        <strain evidence="3">LaAM-08-1</strain>
    </source>
</reference>
<proteinExistence type="predicted"/>
<feature type="region of interest" description="Disordered" evidence="1">
    <location>
        <begin position="1"/>
        <end position="25"/>
    </location>
</feature>
<dbReference type="AlphaFoldDB" id="A0A0C9XCH8"/>